<sequence length="111" mass="11585">MSGVSDAGLHCRLDTLASLSPRAPSTFACCQFRIQQSGCVGRSSVRPGCVCSSAAGSGPAQIAPVMTRTIVGGFVGVYQFSTLPTHRVLSQGVQGTDAFQDLFWAVRGALY</sequence>
<keyword evidence="2" id="KW-1185">Reference proteome</keyword>
<dbReference type="AlphaFoldDB" id="A0AAV7NMV2"/>
<protein>
    <submittedName>
        <fullName evidence="1">Uncharacterized protein</fullName>
    </submittedName>
</protein>
<gene>
    <name evidence="1" type="ORF">NDU88_004233</name>
</gene>
<accession>A0AAV7NMV2</accession>
<dbReference type="EMBL" id="JANPWB010000012">
    <property type="protein sequence ID" value="KAJ1116014.1"/>
    <property type="molecule type" value="Genomic_DNA"/>
</dbReference>
<organism evidence="1 2">
    <name type="scientific">Pleurodeles waltl</name>
    <name type="common">Iberian ribbed newt</name>
    <dbReference type="NCBI Taxonomy" id="8319"/>
    <lineage>
        <taxon>Eukaryota</taxon>
        <taxon>Metazoa</taxon>
        <taxon>Chordata</taxon>
        <taxon>Craniata</taxon>
        <taxon>Vertebrata</taxon>
        <taxon>Euteleostomi</taxon>
        <taxon>Amphibia</taxon>
        <taxon>Batrachia</taxon>
        <taxon>Caudata</taxon>
        <taxon>Salamandroidea</taxon>
        <taxon>Salamandridae</taxon>
        <taxon>Pleurodelinae</taxon>
        <taxon>Pleurodeles</taxon>
    </lineage>
</organism>
<reference evidence="1" key="1">
    <citation type="journal article" date="2022" name="bioRxiv">
        <title>Sequencing and chromosome-scale assembly of the giantPleurodeles waltlgenome.</title>
        <authorList>
            <person name="Brown T."/>
            <person name="Elewa A."/>
            <person name="Iarovenko S."/>
            <person name="Subramanian E."/>
            <person name="Araus A.J."/>
            <person name="Petzold A."/>
            <person name="Susuki M."/>
            <person name="Suzuki K.-i.T."/>
            <person name="Hayashi T."/>
            <person name="Toyoda A."/>
            <person name="Oliveira C."/>
            <person name="Osipova E."/>
            <person name="Leigh N.D."/>
            <person name="Simon A."/>
            <person name="Yun M.H."/>
        </authorList>
    </citation>
    <scope>NUCLEOTIDE SEQUENCE</scope>
    <source>
        <strain evidence="1">20211129_DDA</strain>
        <tissue evidence="1">Liver</tissue>
    </source>
</reference>
<name>A0AAV7NMV2_PLEWA</name>
<evidence type="ECO:0000313" key="2">
    <source>
        <dbReference type="Proteomes" id="UP001066276"/>
    </source>
</evidence>
<dbReference type="Proteomes" id="UP001066276">
    <property type="component" value="Chromosome 8"/>
</dbReference>
<evidence type="ECO:0000313" key="1">
    <source>
        <dbReference type="EMBL" id="KAJ1116014.1"/>
    </source>
</evidence>
<proteinExistence type="predicted"/>
<comment type="caution">
    <text evidence="1">The sequence shown here is derived from an EMBL/GenBank/DDBJ whole genome shotgun (WGS) entry which is preliminary data.</text>
</comment>